<organism evidence="1 2">
    <name type="scientific">Daphnia magna</name>
    <dbReference type="NCBI Taxonomy" id="35525"/>
    <lineage>
        <taxon>Eukaryota</taxon>
        <taxon>Metazoa</taxon>
        <taxon>Ecdysozoa</taxon>
        <taxon>Arthropoda</taxon>
        <taxon>Crustacea</taxon>
        <taxon>Branchiopoda</taxon>
        <taxon>Diplostraca</taxon>
        <taxon>Cladocera</taxon>
        <taxon>Anomopoda</taxon>
        <taxon>Daphniidae</taxon>
        <taxon>Daphnia</taxon>
    </lineage>
</organism>
<comment type="caution">
    <text evidence="1">The sequence shown here is derived from an EMBL/GenBank/DDBJ whole genome shotgun (WGS) entry which is preliminary data.</text>
</comment>
<keyword evidence="2" id="KW-1185">Reference proteome</keyword>
<protein>
    <submittedName>
        <fullName evidence="1">Uncharacterized protein</fullName>
    </submittedName>
</protein>
<dbReference type="Proteomes" id="UP001234178">
    <property type="component" value="Unassembled WGS sequence"/>
</dbReference>
<gene>
    <name evidence="1" type="ORF">OUZ56_000705</name>
</gene>
<reference evidence="1 2" key="1">
    <citation type="journal article" date="2023" name="Nucleic Acids Res.">
        <title>The hologenome of Daphnia magna reveals possible DNA methylation and microbiome-mediated evolution of the host genome.</title>
        <authorList>
            <person name="Chaturvedi A."/>
            <person name="Li X."/>
            <person name="Dhandapani V."/>
            <person name="Marshall H."/>
            <person name="Kissane S."/>
            <person name="Cuenca-Cambronero M."/>
            <person name="Asole G."/>
            <person name="Calvet F."/>
            <person name="Ruiz-Romero M."/>
            <person name="Marangio P."/>
            <person name="Guigo R."/>
            <person name="Rago D."/>
            <person name="Mirbahai L."/>
            <person name="Eastwood N."/>
            <person name="Colbourne J.K."/>
            <person name="Zhou J."/>
            <person name="Mallon E."/>
            <person name="Orsini L."/>
        </authorList>
    </citation>
    <scope>NUCLEOTIDE SEQUENCE [LARGE SCALE GENOMIC DNA]</scope>
    <source>
        <strain evidence="1">LRV0_1</strain>
    </source>
</reference>
<evidence type="ECO:0000313" key="1">
    <source>
        <dbReference type="EMBL" id="KAK4018660.1"/>
    </source>
</evidence>
<sequence>MDGQQEYKQCLLETRHGQLLRPQLFALLHAYIVHKRLLISDCVTMIHPSFSPFAYIHARTYTQSHKGLMKSKGIQKPTKLEKASSDAEAGKLLDSVHVKSQDFALPTRWCPAASRAASATLHFIVSVRVY</sequence>
<dbReference type="EMBL" id="JAOYFB010000036">
    <property type="protein sequence ID" value="KAK4018660.1"/>
    <property type="molecule type" value="Genomic_DNA"/>
</dbReference>
<name>A0ABR0A0I7_9CRUS</name>
<proteinExistence type="predicted"/>
<accession>A0ABR0A0I7</accession>
<evidence type="ECO:0000313" key="2">
    <source>
        <dbReference type="Proteomes" id="UP001234178"/>
    </source>
</evidence>